<reference evidence="2" key="1">
    <citation type="submission" date="2020-05" db="EMBL/GenBank/DDBJ databases">
        <title>WGS assembly of Panicum virgatum.</title>
        <authorList>
            <person name="Lovell J.T."/>
            <person name="Jenkins J."/>
            <person name="Shu S."/>
            <person name="Juenger T.E."/>
            <person name="Schmutz J."/>
        </authorList>
    </citation>
    <scope>NUCLEOTIDE SEQUENCE</scope>
    <source>
        <strain evidence="2">AP13</strain>
    </source>
</reference>
<evidence type="ECO:0000313" key="3">
    <source>
        <dbReference type="Proteomes" id="UP000823388"/>
    </source>
</evidence>
<organism evidence="2 3">
    <name type="scientific">Panicum virgatum</name>
    <name type="common">Blackwell switchgrass</name>
    <dbReference type="NCBI Taxonomy" id="38727"/>
    <lineage>
        <taxon>Eukaryota</taxon>
        <taxon>Viridiplantae</taxon>
        <taxon>Streptophyta</taxon>
        <taxon>Embryophyta</taxon>
        <taxon>Tracheophyta</taxon>
        <taxon>Spermatophyta</taxon>
        <taxon>Magnoliopsida</taxon>
        <taxon>Liliopsida</taxon>
        <taxon>Poales</taxon>
        <taxon>Poaceae</taxon>
        <taxon>PACMAD clade</taxon>
        <taxon>Panicoideae</taxon>
        <taxon>Panicodae</taxon>
        <taxon>Paniceae</taxon>
        <taxon>Panicinae</taxon>
        <taxon>Panicum</taxon>
        <taxon>Panicum sect. Hiantes</taxon>
    </lineage>
</organism>
<proteinExistence type="predicted"/>
<feature type="signal peptide" evidence="1">
    <location>
        <begin position="1"/>
        <end position="23"/>
    </location>
</feature>
<evidence type="ECO:0000256" key="1">
    <source>
        <dbReference type="SAM" id="SignalP"/>
    </source>
</evidence>
<gene>
    <name evidence="2" type="ORF">PVAP13_5KG350400</name>
</gene>
<protein>
    <submittedName>
        <fullName evidence="2">Uncharacterized protein</fullName>
    </submittedName>
</protein>
<dbReference type="Proteomes" id="UP000823388">
    <property type="component" value="Chromosome 5K"/>
</dbReference>
<accession>A0A8T0SPF9</accession>
<name>A0A8T0SPF9_PANVG</name>
<evidence type="ECO:0000313" key="2">
    <source>
        <dbReference type="EMBL" id="KAG2598069.1"/>
    </source>
</evidence>
<dbReference type="PROSITE" id="PS51257">
    <property type="entry name" value="PROKAR_LIPOPROTEIN"/>
    <property type="match status" value="1"/>
</dbReference>
<keyword evidence="3" id="KW-1185">Reference proteome</keyword>
<comment type="caution">
    <text evidence="2">The sequence shown here is derived from an EMBL/GenBank/DDBJ whole genome shotgun (WGS) entry which is preliminary data.</text>
</comment>
<keyword evidence="1" id="KW-0732">Signal</keyword>
<dbReference type="EMBL" id="CM029045">
    <property type="protein sequence ID" value="KAG2598069.1"/>
    <property type="molecule type" value="Genomic_DNA"/>
</dbReference>
<dbReference type="AlphaFoldDB" id="A0A8T0SPF9"/>
<feature type="chain" id="PRO_5035812764" evidence="1">
    <location>
        <begin position="24"/>
        <end position="78"/>
    </location>
</feature>
<sequence>METSKVAMFSILILGCFMVTSNCQTVDQIDSNKIVICPCPEMKPGIYCCSDVEKDCFPSRGKCKQYCCNKKASSLSAP</sequence>